<dbReference type="InterPro" id="IPR035923">
    <property type="entry name" value="TT1751-like_sf"/>
</dbReference>
<dbReference type="SUPFAM" id="SSF103247">
    <property type="entry name" value="TT1751-like"/>
    <property type="match status" value="1"/>
</dbReference>
<keyword evidence="3" id="KW-1185">Reference proteome</keyword>
<evidence type="ECO:0000313" key="3">
    <source>
        <dbReference type="Proteomes" id="UP001165679"/>
    </source>
</evidence>
<dbReference type="InterPro" id="IPR005180">
    <property type="entry name" value="DUF302"/>
</dbReference>
<gene>
    <name evidence="2" type="ORF">OL599_15355</name>
</gene>
<dbReference type="PANTHER" id="PTHR38342">
    <property type="entry name" value="SLR5037 PROTEIN"/>
    <property type="match status" value="1"/>
</dbReference>
<evidence type="ECO:0000259" key="1">
    <source>
        <dbReference type="Pfam" id="PF03625"/>
    </source>
</evidence>
<accession>A0AA42CF07</accession>
<proteinExistence type="predicted"/>
<sequence length="133" mass="13973">MAKEGLISVPAARPVAEIVDRLEAGLAAKGVTVFARIDHAAGAAAMDLPLRPTTLLIFGSPQAGTPLMQAEPTIGLDLPLKILAWEDATGNAWLTYDDPAWLARRHGIDPAEYLSVAAMTALLDALVHEANAP</sequence>
<feature type="domain" description="DUF302" evidence="1">
    <location>
        <begin position="37"/>
        <end position="99"/>
    </location>
</feature>
<name>A0AA42CF07_9PROT</name>
<dbReference type="RefSeq" id="WP_264714685.1">
    <property type="nucleotide sequence ID" value="NZ_JAPDNT010000013.1"/>
</dbReference>
<reference evidence="2" key="2">
    <citation type="submission" date="2022-10" db="EMBL/GenBank/DDBJ databases">
        <authorList>
            <person name="Trinh H.N."/>
        </authorList>
    </citation>
    <scope>NUCLEOTIDE SEQUENCE</scope>
    <source>
        <strain evidence="2">RN2-1</strain>
    </source>
</reference>
<dbReference type="AlphaFoldDB" id="A0AA42CF07"/>
<dbReference type="PANTHER" id="PTHR38342:SF2">
    <property type="entry name" value="INNER MEMBRANE OR EXPORTED"/>
    <property type="match status" value="1"/>
</dbReference>
<dbReference type="CDD" id="cd14797">
    <property type="entry name" value="DUF302"/>
    <property type="match status" value="1"/>
</dbReference>
<reference evidence="2" key="1">
    <citation type="submission" date="2022-09" db="EMBL/GenBank/DDBJ databases">
        <title>Rhodovastum sp. nov. RN2-1 isolated from soil in Seongnam, South Korea.</title>
        <authorList>
            <person name="Le N.T."/>
        </authorList>
    </citation>
    <scope>NUCLEOTIDE SEQUENCE</scope>
    <source>
        <strain evidence="2">RN2-1</strain>
    </source>
</reference>
<dbReference type="Pfam" id="PF03625">
    <property type="entry name" value="DUF302"/>
    <property type="match status" value="1"/>
</dbReference>
<comment type="caution">
    <text evidence="2">The sequence shown here is derived from an EMBL/GenBank/DDBJ whole genome shotgun (WGS) entry which is preliminary data.</text>
</comment>
<dbReference type="Gene3D" id="3.30.310.70">
    <property type="entry name" value="TT1751-like domain"/>
    <property type="match status" value="1"/>
</dbReference>
<evidence type="ECO:0000313" key="2">
    <source>
        <dbReference type="EMBL" id="MCW3475954.1"/>
    </source>
</evidence>
<dbReference type="Proteomes" id="UP001165679">
    <property type="component" value="Unassembled WGS sequence"/>
</dbReference>
<protein>
    <submittedName>
        <fullName evidence="2">DUF302 domain-containing protein</fullName>
    </submittedName>
</protein>
<dbReference type="EMBL" id="JAPDNT010000013">
    <property type="protein sequence ID" value="MCW3475954.1"/>
    <property type="molecule type" value="Genomic_DNA"/>
</dbReference>
<organism evidence="2 3">
    <name type="scientific">Limobrevibacterium gyesilva</name>
    <dbReference type="NCBI Taxonomy" id="2991712"/>
    <lineage>
        <taxon>Bacteria</taxon>
        <taxon>Pseudomonadati</taxon>
        <taxon>Pseudomonadota</taxon>
        <taxon>Alphaproteobacteria</taxon>
        <taxon>Acetobacterales</taxon>
        <taxon>Acetobacteraceae</taxon>
        <taxon>Limobrevibacterium</taxon>
    </lineage>
</organism>